<reference evidence="2 3" key="1">
    <citation type="submission" date="2019-04" db="EMBL/GenBank/DDBJ databases">
        <title>Streptomyces oryziradicis sp. nov., a novel actinomycete isolated from rhizosphere soil of rice (Oryza sativa L.).</title>
        <authorList>
            <person name="Li C."/>
        </authorList>
    </citation>
    <scope>NUCLEOTIDE SEQUENCE [LARGE SCALE GENOMIC DNA]</scope>
    <source>
        <strain evidence="2 3">NEAU-C40</strain>
    </source>
</reference>
<sequence>MSRDDLGVVTAPRLLILIAAALLIPLVDVATRLEIPYASELFASAPGEGFLATKVLLPLKSRRAR</sequence>
<accession>A0A4V5N0A1</accession>
<evidence type="ECO:0000256" key="1">
    <source>
        <dbReference type="SAM" id="Phobius"/>
    </source>
</evidence>
<dbReference type="EMBL" id="SUMC01000009">
    <property type="protein sequence ID" value="TKA11239.1"/>
    <property type="molecule type" value="Genomic_DNA"/>
</dbReference>
<comment type="caution">
    <text evidence="2">The sequence shown here is derived from an EMBL/GenBank/DDBJ whole genome shotgun (WGS) entry which is preliminary data.</text>
</comment>
<keyword evidence="1" id="KW-1133">Transmembrane helix</keyword>
<proteinExistence type="predicted"/>
<feature type="transmembrane region" description="Helical" evidence="1">
    <location>
        <begin position="6"/>
        <end position="27"/>
    </location>
</feature>
<name>A0A4V5N0A1_9ACTN</name>
<dbReference type="Proteomes" id="UP000305778">
    <property type="component" value="Unassembled WGS sequence"/>
</dbReference>
<keyword evidence="1" id="KW-0472">Membrane</keyword>
<dbReference type="AlphaFoldDB" id="A0A4V5N0A1"/>
<dbReference type="OrthoDB" id="3518249at2"/>
<organism evidence="2 3">
    <name type="scientific">Actinacidiphila oryziradicis</name>
    <dbReference type="NCBI Taxonomy" id="2571141"/>
    <lineage>
        <taxon>Bacteria</taxon>
        <taxon>Bacillati</taxon>
        <taxon>Actinomycetota</taxon>
        <taxon>Actinomycetes</taxon>
        <taxon>Kitasatosporales</taxon>
        <taxon>Streptomycetaceae</taxon>
        <taxon>Actinacidiphila</taxon>
    </lineage>
</organism>
<evidence type="ECO:0000313" key="3">
    <source>
        <dbReference type="Proteomes" id="UP000305778"/>
    </source>
</evidence>
<keyword evidence="3" id="KW-1185">Reference proteome</keyword>
<gene>
    <name evidence="2" type="ORF">FCI23_12880</name>
</gene>
<protein>
    <submittedName>
        <fullName evidence="2">Uncharacterized protein</fullName>
    </submittedName>
</protein>
<evidence type="ECO:0000313" key="2">
    <source>
        <dbReference type="EMBL" id="TKA11239.1"/>
    </source>
</evidence>
<keyword evidence="1" id="KW-0812">Transmembrane</keyword>